<evidence type="ECO:0000256" key="1">
    <source>
        <dbReference type="SAM" id="MobiDB-lite"/>
    </source>
</evidence>
<comment type="caution">
    <text evidence="2">The sequence shown here is derived from an EMBL/GenBank/DDBJ whole genome shotgun (WGS) entry which is preliminary data.</text>
</comment>
<feature type="region of interest" description="Disordered" evidence="1">
    <location>
        <begin position="566"/>
        <end position="602"/>
    </location>
</feature>
<dbReference type="Proteomes" id="UP001281761">
    <property type="component" value="Unassembled WGS sequence"/>
</dbReference>
<feature type="region of interest" description="Disordered" evidence="1">
    <location>
        <begin position="637"/>
        <end position="705"/>
    </location>
</feature>
<gene>
    <name evidence="2" type="ORF">BLNAU_1573</name>
</gene>
<accession>A0ABQ9YIQ4</accession>
<feature type="compositionally biased region" description="Acidic residues" evidence="1">
    <location>
        <begin position="588"/>
        <end position="602"/>
    </location>
</feature>
<name>A0ABQ9YIQ4_9EUKA</name>
<evidence type="ECO:0000313" key="2">
    <source>
        <dbReference type="EMBL" id="KAK2963530.1"/>
    </source>
</evidence>
<feature type="compositionally biased region" description="Low complexity" evidence="1">
    <location>
        <begin position="657"/>
        <end position="672"/>
    </location>
</feature>
<protein>
    <submittedName>
        <fullName evidence="2">Uncharacterized protein</fullName>
    </submittedName>
</protein>
<feature type="compositionally biased region" description="Basic and acidic residues" evidence="1">
    <location>
        <begin position="673"/>
        <end position="686"/>
    </location>
</feature>
<proteinExistence type="predicted"/>
<evidence type="ECO:0000313" key="3">
    <source>
        <dbReference type="Proteomes" id="UP001281761"/>
    </source>
</evidence>
<reference evidence="2 3" key="1">
    <citation type="journal article" date="2022" name="bioRxiv">
        <title>Genomics of Preaxostyla Flagellates Illuminates Evolutionary Transitions and the Path Towards Mitochondrial Loss.</title>
        <authorList>
            <person name="Novak L.V.F."/>
            <person name="Treitli S.C."/>
            <person name="Pyrih J."/>
            <person name="Halakuc P."/>
            <person name="Pipaliya S.V."/>
            <person name="Vacek V."/>
            <person name="Brzon O."/>
            <person name="Soukal P."/>
            <person name="Eme L."/>
            <person name="Dacks J.B."/>
            <person name="Karnkowska A."/>
            <person name="Elias M."/>
            <person name="Hampl V."/>
        </authorList>
    </citation>
    <scope>NUCLEOTIDE SEQUENCE [LARGE SCALE GENOMIC DNA]</scope>
    <source>
        <strain evidence="2">NAU3</strain>
        <tissue evidence="2">Gut</tissue>
    </source>
</reference>
<dbReference type="EMBL" id="JARBJD010000006">
    <property type="protein sequence ID" value="KAK2963530.1"/>
    <property type="molecule type" value="Genomic_DNA"/>
</dbReference>
<keyword evidence="3" id="KW-1185">Reference proteome</keyword>
<organism evidence="2 3">
    <name type="scientific">Blattamonas nauphoetae</name>
    <dbReference type="NCBI Taxonomy" id="2049346"/>
    <lineage>
        <taxon>Eukaryota</taxon>
        <taxon>Metamonada</taxon>
        <taxon>Preaxostyla</taxon>
        <taxon>Oxymonadida</taxon>
        <taxon>Blattamonas</taxon>
    </lineage>
</organism>
<sequence>MTAIDEKKATSTNSPCADCSAFLNWNEEELVTKSEKHVVFLSLVAAVKLQPELDISLEAKAVKFLEYVVPFNQESTEAFLNSFASFSGDSSTNFIQSIVVLVSTPNQAIAKAAMKMLEKLFSWCSAKVRLALVKADLMHQLITTLNPLSLSIAEAVDIHIHLLKIITHFIVIFDLNQLQSIMWSLPPLFGYLFTQSKDHTNLQDSRLNEVPQDAQPMNRSLHPPHDTEYLYVADISKFRIQTETVGSLIHTSAFLHAQSPHPDSYLRSELDYPRHQIIPHPPLVDLFHPPTGSYSRIMSESPSSQQGKNGGIPVHGIDSKVFECGTTTLFSFALTETTPSQHRLFGSEVIQRVVGCSVSHSTMTVGRDCCRRIWEVMMYLNNSFSSCIRLSNDEFSISFDELDSKKGQSSLCYGRPEWWTIDASITFASHSIGFNDDEANVAFSVLETIRGVMGVVLVKDDILRLVRAQFGTIGSQIRTAVVSSGSQYSKTSVEQMNELDPIVLGGDGLTATTCSQLSEVSIYSDSGSTADSSLFCGEDTAFFLRLSQGAINMKGSSLTIQTSSFRRNNRCSEEERQLRSQHHSTVADDSETPTDATDEDEVSITTLKAKKKRKMETSWMDELFESTDIQMWSTVPNKKPVEPLAGTPTKHTHSGKSSPRTQSSQSTRSSSPTREELMIMFPEEKTPGPSHRHLVDEPLSCSHPT</sequence>